<evidence type="ECO:0000313" key="3">
    <source>
        <dbReference type="EMBL" id="OZG63615.1"/>
    </source>
</evidence>
<comment type="caution">
    <text evidence="3">The sequence shown here is derived from an EMBL/GenBank/DDBJ whole genome shotgun (WGS) entry which is preliminary data.</text>
</comment>
<dbReference type="EMBL" id="MWWY01000035">
    <property type="protein sequence ID" value="OZG63615.1"/>
    <property type="molecule type" value="Genomic_DNA"/>
</dbReference>
<dbReference type="RefSeq" id="WP_094730358.1">
    <property type="nucleotide sequence ID" value="NZ_MWWY01000035.1"/>
</dbReference>
<dbReference type="Pfam" id="PF20736">
    <property type="entry name" value="Glyco_hydro127M"/>
    <property type="match status" value="1"/>
</dbReference>
<organism evidence="3 4">
    <name type="scientific">Bifidobacterium hapali</name>
    <dbReference type="NCBI Taxonomy" id="1630172"/>
    <lineage>
        <taxon>Bacteria</taxon>
        <taxon>Bacillati</taxon>
        <taxon>Actinomycetota</taxon>
        <taxon>Actinomycetes</taxon>
        <taxon>Bifidobacteriales</taxon>
        <taxon>Bifidobacteriaceae</taxon>
        <taxon>Bifidobacterium</taxon>
    </lineage>
</organism>
<dbReference type="OrthoDB" id="9757939at2"/>
<dbReference type="Pfam" id="PF07944">
    <property type="entry name" value="Beta-AFase-like_GH127_cat"/>
    <property type="match status" value="1"/>
</dbReference>
<evidence type="ECO:0000313" key="4">
    <source>
        <dbReference type="Proteomes" id="UP000216074"/>
    </source>
</evidence>
<keyword evidence="4" id="KW-1185">Reference proteome</keyword>
<dbReference type="SUPFAM" id="SSF48208">
    <property type="entry name" value="Six-hairpin glycosidases"/>
    <property type="match status" value="1"/>
</dbReference>
<dbReference type="GO" id="GO:0005975">
    <property type="term" value="P:carbohydrate metabolic process"/>
    <property type="evidence" value="ECO:0007669"/>
    <property type="project" value="InterPro"/>
</dbReference>
<reference evidence="3 4" key="1">
    <citation type="journal article" date="2017" name="BMC Genomics">
        <title>Comparative genomic and phylogenomic analyses of the Bifidobacteriaceae family.</title>
        <authorList>
            <person name="Lugli G.A."/>
            <person name="Milani C."/>
            <person name="Turroni F."/>
            <person name="Duranti S."/>
            <person name="Mancabelli L."/>
            <person name="Mangifesta M."/>
            <person name="Ferrario C."/>
            <person name="Modesto M."/>
            <person name="Mattarelli P."/>
            <person name="Jiri K."/>
            <person name="van Sinderen D."/>
            <person name="Ventura M."/>
        </authorList>
    </citation>
    <scope>NUCLEOTIDE SEQUENCE [LARGE SCALE GENOMIC DNA]</scope>
    <source>
        <strain evidence="3 4">DSM 100202</strain>
    </source>
</reference>
<evidence type="ECO:0000259" key="2">
    <source>
        <dbReference type="Pfam" id="PF20736"/>
    </source>
</evidence>
<dbReference type="AlphaFoldDB" id="A0A261FXA9"/>
<dbReference type="Proteomes" id="UP000216074">
    <property type="component" value="Unassembled WGS sequence"/>
</dbReference>
<protein>
    <recommendedName>
        <fullName evidence="5">Non-reducing end beta-L-arabinofuranosidase</fullName>
    </recommendedName>
</protein>
<dbReference type="InterPro" id="IPR008928">
    <property type="entry name" value="6-hairpin_glycosidase_sf"/>
</dbReference>
<dbReference type="PANTHER" id="PTHR31151:SF0">
    <property type="entry name" value="PROLINE-TRNA LIGASE (DUF1680)"/>
    <property type="match status" value="1"/>
</dbReference>
<evidence type="ECO:0000259" key="1">
    <source>
        <dbReference type="Pfam" id="PF07944"/>
    </source>
</evidence>
<gene>
    <name evidence="3" type="ORF">BHAP_1802</name>
</gene>
<dbReference type="InterPro" id="IPR049046">
    <property type="entry name" value="Beta-AFase-like_GH127_middle"/>
</dbReference>
<feature type="domain" description="Non-reducing end beta-L-arabinofuranosidase-like GH127 middle" evidence="2">
    <location>
        <begin position="426"/>
        <end position="519"/>
    </location>
</feature>
<accession>A0A261FXA9</accession>
<sequence length="624" mass="71367">MTTSTNTPTSSTPASTPALRSFHYANVDLLASHWRHQRDAVIDLYLTLDDGDILVSALRGTNVHIEAKGLPGWGGTFGQMLASFAKLYAVTGDFRLKAKAIRLFERWFELENQHEELLYLGTYDYEKMLGGLLDMEEIMGYSGEGRVREAISCLTDAAIARFDTSIPRDGVQDGRMKGQIEWYTLPENLYRAYRRYGDDKYRRYAEEWRYDYYWDKVAKREFASIGSRHAYSHVNALSSLAREYESTGNEQDLAVLRAAYDELLAHHTYVTGGYGPGENLFVERDGYLGFMLISPWDLGDEDPRFTNFSGAPAARSDAWGSCEVSCCTWAVFKLCDYMLRFTGEAKYAVWAERMLLNCAGGQPDIKPNGELLYYANYFADGGMKSTVDRRLQRDGQNFVWQCCAGTFPQDVAEYANMLYYTSDDALYVTQYLPSSVQWERDNGRVVRVENFSQWPLSSTIRLRVDGAGERFALRVRVPADGANVVRVNGRIVDVAVVPNTWLTLDRQWADGDLVEIDVPYRLRFVSVDDHRPDLVALCYGPVVLVSEDMTLLIGDRDRPQDWIVPVDGAPMTFRTLPGHAGRPDWVCRTFVPYYTYPENRWYFMYHRLYAPQESERDVVRRANI</sequence>
<name>A0A261FXA9_9BIFI</name>
<proteinExistence type="predicted"/>
<dbReference type="PANTHER" id="PTHR31151">
    <property type="entry name" value="PROLINE-TRNA LIGASE (DUF1680)"/>
    <property type="match status" value="1"/>
</dbReference>
<feature type="domain" description="Non-reducing end beta-L-arabinofuranosidase-like GH127 catalytic" evidence="1">
    <location>
        <begin position="122"/>
        <end position="415"/>
    </location>
</feature>
<dbReference type="InterPro" id="IPR012878">
    <property type="entry name" value="Beta-AFase-like_GH127_cat"/>
</dbReference>
<evidence type="ECO:0008006" key="5">
    <source>
        <dbReference type="Google" id="ProtNLM"/>
    </source>
</evidence>